<feature type="compositionally biased region" description="Basic and acidic residues" evidence="20">
    <location>
        <begin position="270"/>
        <end position="282"/>
    </location>
</feature>
<dbReference type="GO" id="GO:0030159">
    <property type="term" value="F:signaling receptor complex adaptor activity"/>
    <property type="evidence" value="ECO:0007669"/>
    <property type="project" value="TreeGrafter"/>
</dbReference>
<evidence type="ECO:0000313" key="23">
    <source>
        <dbReference type="EMBL" id="CAD7276636.1"/>
    </source>
</evidence>
<dbReference type="EMBL" id="OA882706">
    <property type="protein sequence ID" value="CAD7276636.1"/>
    <property type="molecule type" value="Genomic_DNA"/>
</dbReference>
<feature type="region of interest" description="Disordered" evidence="20">
    <location>
        <begin position="718"/>
        <end position="753"/>
    </location>
</feature>
<dbReference type="PROSITE" id="PS51776">
    <property type="entry name" value="RH1"/>
    <property type="match status" value="1"/>
</dbReference>
<feature type="region of interest" description="Disordered" evidence="20">
    <location>
        <begin position="577"/>
        <end position="603"/>
    </location>
</feature>
<evidence type="ECO:0000256" key="10">
    <source>
        <dbReference type="ARBA" id="ARBA00056878"/>
    </source>
</evidence>
<name>A0A7R9GBV2_9CRUS</name>
<feature type="region of interest" description="Disordered" evidence="20">
    <location>
        <begin position="839"/>
        <end position="870"/>
    </location>
</feature>
<dbReference type="GO" id="GO:0005829">
    <property type="term" value="C:cytosol"/>
    <property type="evidence" value="ECO:0007669"/>
    <property type="project" value="UniProtKB-ARBA"/>
</dbReference>
<dbReference type="InterPro" id="IPR036322">
    <property type="entry name" value="WD40_repeat_dom_sf"/>
</dbReference>
<evidence type="ECO:0000256" key="7">
    <source>
        <dbReference type="ARBA" id="ARBA00023054"/>
    </source>
</evidence>
<organism evidence="23">
    <name type="scientific">Notodromas monacha</name>
    <dbReference type="NCBI Taxonomy" id="399045"/>
    <lineage>
        <taxon>Eukaryota</taxon>
        <taxon>Metazoa</taxon>
        <taxon>Ecdysozoa</taxon>
        <taxon>Arthropoda</taxon>
        <taxon>Crustacea</taxon>
        <taxon>Oligostraca</taxon>
        <taxon>Ostracoda</taxon>
        <taxon>Podocopa</taxon>
        <taxon>Podocopida</taxon>
        <taxon>Cypridocopina</taxon>
        <taxon>Cypridoidea</taxon>
        <taxon>Cyprididae</taxon>
        <taxon>Notodromas</taxon>
    </lineage>
</organism>
<dbReference type="Pfam" id="PF09744">
    <property type="entry name" value="RH1"/>
    <property type="match status" value="1"/>
</dbReference>
<dbReference type="InterPro" id="IPR034744">
    <property type="entry name" value="RH2"/>
</dbReference>
<keyword evidence="5" id="KW-0597">Phosphoprotein</keyword>
<feature type="domain" description="RH1" evidence="21">
    <location>
        <begin position="11"/>
        <end position="99"/>
    </location>
</feature>
<evidence type="ECO:0000256" key="8">
    <source>
        <dbReference type="ARBA" id="ARBA00023136"/>
    </source>
</evidence>
<keyword evidence="6" id="KW-0007">Acetylation</keyword>
<accession>A0A7R9GBV2</accession>
<comment type="function">
    <text evidence="10">The JNK-interacting protein (JIP) group of scaffold proteins selectively mediates JNK signaling by aggregating specific components of the MAPK cascade to form a functional JNK signaling module. Regulates lysosomal positioning by acting as an adapter protein which links PIP4P1-positive lysosomes to the dynein-dynactin complex. Assists PIKFYVE selective functionality in microtubule-based endosome-to-TGN trafficking.</text>
</comment>
<dbReference type="GO" id="GO:0005765">
    <property type="term" value="C:lysosomal membrane"/>
    <property type="evidence" value="ECO:0007669"/>
    <property type="project" value="UniProtKB-SubCell"/>
</dbReference>
<feature type="region of interest" description="Disordered" evidence="20">
    <location>
        <begin position="1"/>
        <end position="22"/>
    </location>
</feature>
<dbReference type="GO" id="GO:0008432">
    <property type="term" value="F:JUN kinase binding"/>
    <property type="evidence" value="ECO:0007669"/>
    <property type="project" value="TreeGrafter"/>
</dbReference>
<evidence type="ECO:0000256" key="6">
    <source>
        <dbReference type="ARBA" id="ARBA00022990"/>
    </source>
</evidence>
<dbReference type="FunFam" id="2.130.10.10:FF:000700">
    <property type="entry name" value="Sperm-associated antigen 9a"/>
    <property type="match status" value="1"/>
</dbReference>
<keyword evidence="24" id="KW-1185">Reference proteome</keyword>
<dbReference type="Gene3D" id="1.20.5.1000">
    <property type="entry name" value="arf6 gtpase in complex with a specific effector, jip4"/>
    <property type="match status" value="1"/>
</dbReference>
<dbReference type="GO" id="GO:0019894">
    <property type="term" value="F:kinesin binding"/>
    <property type="evidence" value="ECO:0007669"/>
    <property type="project" value="TreeGrafter"/>
</dbReference>
<evidence type="ECO:0000256" key="19">
    <source>
        <dbReference type="SAM" id="Coils"/>
    </source>
</evidence>
<dbReference type="Pfam" id="PF16471">
    <property type="entry name" value="JIP_LZII"/>
    <property type="match status" value="1"/>
</dbReference>
<dbReference type="InterPro" id="IPR039911">
    <property type="entry name" value="JIP3/JIP4"/>
</dbReference>
<evidence type="ECO:0000256" key="16">
    <source>
        <dbReference type="ARBA" id="ARBA00077184"/>
    </source>
</evidence>
<evidence type="ECO:0000256" key="17">
    <source>
        <dbReference type="ARBA" id="ARBA00078388"/>
    </source>
</evidence>
<evidence type="ECO:0000256" key="2">
    <source>
        <dbReference type="ARBA" id="ARBA00004656"/>
    </source>
</evidence>
<feature type="coiled-coil region" evidence="19">
    <location>
        <begin position="72"/>
        <end position="138"/>
    </location>
</feature>
<feature type="compositionally biased region" description="Low complexity" evidence="20">
    <location>
        <begin position="647"/>
        <end position="657"/>
    </location>
</feature>
<evidence type="ECO:0000256" key="9">
    <source>
        <dbReference type="ARBA" id="ARBA00023228"/>
    </source>
</evidence>
<dbReference type="PANTHER" id="PTHR13886:SF4">
    <property type="entry name" value="JNK-INTERACTING PROTEIN 3"/>
    <property type="match status" value="1"/>
</dbReference>
<evidence type="ECO:0000256" key="15">
    <source>
        <dbReference type="ARBA" id="ARBA00075367"/>
    </source>
</evidence>
<dbReference type="SUPFAM" id="SSF50978">
    <property type="entry name" value="WD40 repeat-like"/>
    <property type="match status" value="1"/>
</dbReference>
<keyword evidence="8" id="KW-0472">Membrane</keyword>
<feature type="domain" description="RH2" evidence="22">
    <location>
        <begin position="464"/>
        <end position="536"/>
    </location>
</feature>
<evidence type="ECO:0000256" key="11">
    <source>
        <dbReference type="ARBA" id="ARBA00059054"/>
    </source>
</evidence>
<dbReference type="GO" id="GO:0048471">
    <property type="term" value="C:perinuclear region of cytoplasm"/>
    <property type="evidence" value="ECO:0007669"/>
    <property type="project" value="UniProtKB-SubCell"/>
</dbReference>
<dbReference type="InterPro" id="IPR015943">
    <property type="entry name" value="WD40/YVTN_repeat-like_dom_sf"/>
</dbReference>
<feature type="region of interest" description="Disordered" evidence="20">
    <location>
        <begin position="253"/>
        <end position="282"/>
    </location>
</feature>
<dbReference type="GO" id="GO:0016192">
    <property type="term" value="P:vesicle-mediated transport"/>
    <property type="evidence" value="ECO:0007669"/>
    <property type="project" value="TreeGrafter"/>
</dbReference>
<comment type="subunit">
    <text evidence="12">Forms homo- and heterooligomeric complexes. Binds the TPR motif-containing C-terminal of kinesin light chain, Klc. Pre-assembled syd scaffolding complexes are then transported as a cargo of kinesin, to the required subcellular location.</text>
</comment>
<dbReference type="InterPro" id="IPR034743">
    <property type="entry name" value="RH1"/>
</dbReference>
<evidence type="ECO:0000259" key="21">
    <source>
        <dbReference type="PROSITE" id="PS51776"/>
    </source>
</evidence>
<keyword evidence="7 19" id="KW-0175">Coiled coil</keyword>
<evidence type="ECO:0000256" key="4">
    <source>
        <dbReference type="ARBA" id="ARBA00022490"/>
    </source>
</evidence>
<dbReference type="FunFam" id="1.20.58.1770:FF:000001">
    <property type="entry name" value="C-Jun-amino-terminal kinase-interacting protein 3 isoform X1"/>
    <property type="match status" value="1"/>
</dbReference>
<dbReference type="PANTHER" id="PTHR13886">
    <property type="entry name" value="JNK/SAPK-ASSOCIATED PROTEIN"/>
    <property type="match status" value="1"/>
</dbReference>
<proteinExistence type="inferred from homology"/>
<feature type="region of interest" description="Disordered" evidence="20">
    <location>
        <begin position="337"/>
        <end position="363"/>
    </location>
</feature>
<evidence type="ECO:0000313" key="24">
    <source>
        <dbReference type="Proteomes" id="UP000678499"/>
    </source>
</evidence>
<dbReference type="Gene3D" id="2.130.10.10">
    <property type="entry name" value="YVTN repeat-like/Quinoprotein amine dehydrogenase"/>
    <property type="match status" value="1"/>
</dbReference>
<comment type="function">
    <text evidence="11">The JNK-interacting protein (JIP) group of scaffold proteins selectively mediates JNK-signaling by aggregating specific components of the MAPK cascade to form a functional JNK signaling module. May function as a regulator of vesicle transport, through interactions with the JNK-signaling components and motor proteins. Syd is required for efficient kinesin-I mediated axonal transport.</text>
</comment>
<sequence length="1456" mass="161129">MSNQEVVYTGSPSSSGTDDSHCVMSDKVQTLAGGIYQEFERMIAKYDEDVVKNLMPLVVNVLEVLDFSFTENQEHEVELELLREDNEQLVTQYEREKQLRKSSEARALEIEDTVDEERKNLQSKVESLESIVRMLELKSKNSSDHVGRLEEKEQEMKGEYQRIHSRYTELLKTHMDYMERTKILAGVDRIEQMGGPGKPKMLNVQMGLRSLGSASFGFTSLESQPNVKSVQSPVDVVPVGEAEVPRNLQAEFQAKKDTESDLESSSEMPKIADDARAPTEPQADRKIFSEPAGRVPPVFDMKRNTVERAPSLYQELSFQDEILGDGEDMTAILADGFQCGSPSSSDGDDDGYPGSLHARERNRGESLGMGKEVENLIQENNELLATKNALNIVKDDLIARVDELTSEHEILREEIGSLQTVKEKLKSRIQDLEDELKKVKEEAAEANAKLLKSEDEDEIPMAQRKRFTRVEMARVLMERNHYKERLMELQEAVRWTEMIRASKHDAAQEAERHKKQSIWKFFSGLFSPGPSPGNGRGVQRRPLPYGNVHYNAPSSQVAPAPLEAMRRRTLADRNAHRRSLDFLDGSSDKTQQRRALERREQYKQVRAHVRKDDGRLQAYGWSLPARLSTSQSSPAIAACGDEGVVTASSGSASAGSSPEKTQRASSVPVPVPVYCRPLTERDPNMKIWCAAGVNLTGGRTRDGGSIVGTSVFYSDASTASSLERSGEETGEEALADSAIEASSRESVSDQRADDAVEKLDQELRAKERAFIEWEESEKQLSSLVWICTSTRSSSRVTVIDANNPADVLVSFTVCSSHLLCIASVPGAKAGDYAVSDELPRDVKSDGHKEDESTLNSLSHHRVSSAGVDEEDNSKIGGITFVSCATGETSTVPSPPPVSPVHDDEAKPVLRRLSADAVPGSPTAGGEEQEIGDICSNAEEADEPSPPRRLLKEPQGIVKDGLTMIDRGNVAVYETVEKMSSVLPTMWLGAQSGALYVHSAVAQWRRCLHSIKLRDSVLSIVHVKGRVLVALANGTLAMFQRAADGQWNLSNYHLLDLGQPSHSIRCLSVVHDRVWCGYRNKIRVVDPRLLAVHKTFEAHPRKESQVRGLAWAGDGVWVSIRLDSTLRLYHAHTYQHLQDVDIEPYVSKMLGTGKWGFSFVRITAMLVSCHRLWIGTGNGVIISVPLSEGADENSNGDVDEEGKRLSGTNVKIYSDSEDNITPGSYIPYCSLSQAQLSFHGHRDAVKFFSAVPGVGGMSAASSTINPLTSPGNGHPPLIRGGPKAHPKSMLVLSGGEGYIDFRIVDDGEDVAADSASHLIIWQLPFARGEHGEKRRLTRTLAIASEHQQVLAKCDDDDAGDENEEPETSQPVLLFLHLLAFKDNIDQRHLNVNTLSMILPNRQRFPLKWCKFFFRRTRDTADDEDGLKSVEGGLLPRRNPLSRGDRSHLIVWQVSLAD</sequence>
<feature type="coiled-coil region" evidence="19">
    <location>
        <begin position="373"/>
        <end position="492"/>
    </location>
</feature>
<dbReference type="EMBL" id="CAJPEX010000669">
    <property type="protein sequence ID" value="CAG0916788.1"/>
    <property type="molecule type" value="Genomic_DNA"/>
</dbReference>
<evidence type="ECO:0000256" key="12">
    <source>
        <dbReference type="ARBA" id="ARBA00064055"/>
    </source>
</evidence>
<gene>
    <name evidence="23" type="ORF">NMOB1V02_LOCUS4389</name>
</gene>
<keyword evidence="9" id="KW-0458">Lysosome</keyword>
<dbReference type="Proteomes" id="UP000678499">
    <property type="component" value="Unassembled WGS sequence"/>
</dbReference>
<feature type="region of interest" description="Disordered" evidence="20">
    <location>
        <begin position="646"/>
        <end position="665"/>
    </location>
</feature>
<feature type="compositionally biased region" description="Basic and acidic residues" evidence="20">
    <location>
        <begin position="839"/>
        <end position="851"/>
    </location>
</feature>
<feature type="compositionally biased region" description="Basic and acidic residues" evidence="20">
    <location>
        <begin position="742"/>
        <end position="753"/>
    </location>
</feature>
<evidence type="ECO:0000256" key="20">
    <source>
        <dbReference type="SAM" id="MobiDB-lite"/>
    </source>
</evidence>
<evidence type="ECO:0000259" key="22">
    <source>
        <dbReference type="PROSITE" id="PS51777"/>
    </source>
</evidence>
<dbReference type="FunFam" id="1.20.5.1000:FF:000001">
    <property type="entry name" value="C-Jun-amino-terminal kinase-interacting protein 3 isoform X2"/>
    <property type="match status" value="1"/>
</dbReference>
<dbReference type="GO" id="GO:0005078">
    <property type="term" value="F:MAP-kinase scaffold activity"/>
    <property type="evidence" value="ECO:0007669"/>
    <property type="project" value="InterPro"/>
</dbReference>
<evidence type="ECO:0000256" key="13">
    <source>
        <dbReference type="ARBA" id="ARBA00069747"/>
    </source>
</evidence>
<comment type="similarity">
    <text evidence="3">Belongs to the JIP scaffold family.</text>
</comment>
<dbReference type="PROSITE" id="PS51777">
    <property type="entry name" value="RH2"/>
    <property type="match status" value="1"/>
</dbReference>
<evidence type="ECO:0000256" key="3">
    <source>
        <dbReference type="ARBA" id="ARBA00009866"/>
    </source>
</evidence>
<evidence type="ECO:0000256" key="1">
    <source>
        <dbReference type="ARBA" id="ARBA00004556"/>
    </source>
</evidence>
<dbReference type="Gene3D" id="1.20.58.1770">
    <property type="match status" value="1"/>
</dbReference>
<evidence type="ECO:0000256" key="5">
    <source>
        <dbReference type="ARBA" id="ARBA00022553"/>
    </source>
</evidence>
<evidence type="ECO:0000256" key="14">
    <source>
        <dbReference type="ARBA" id="ARBA00071160"/>
    </source>
</evidence>
<comment type="subcellular location">
    <subcellularLocation>
        <location evidence="1">Cytoplasm</location>
        <location evidence="1">Perinuclear region</location>
    </subcellularLocation>
    <subcellularLocation>
        <location evidence="2">Lysosome membrane</location>
    </subcellularLocation>
</comment>
<evidence type="ECO:0000256" key="18">
    <source>
        <dbReference type="ARBA" id="ARBA00082388"/>
    </source>
</evidence>
<dbReference type="Pfam" id="PF19056">
    <property type="entry name" value="WD40_2"/>
    <property type="match status" value="1"/>
</dbReference>
<reference evidence="23" key="1">
    <citation type="submission" date="2020-11" db="EMBL/GenBank/DDBJ databases">
        <authorList>
            <person name="Tran Van P."/>
        </authorList>
    </citation>
    <scope>NUCLEOTIDE SEQUENCE</scope>
</reference>
<protein>
    <recommendedName>
        <fullName evidence="14">C-Jun-amino-terminal kinase-interacting protein 4</fullName>
    </recommendedName>
    <alternativeName>
        <fullName evidence="16">JNK-associated leucine-zipper protein</fullName>
    </alternativeName>
    <alternativeName>
        <fullName evidence="13">JNK-interacting protein 3</fullName>
    </alternativeName>
    <alternativeName>
        <fullName evidence="17">Mitogen-activated protein kinase 8-interacting protein 4</fullName>
    </alternativeName>
    <alternativeName>
        <fullName evidence="18">Protein sunday driver</fullName>
    </alternativeName>
    <alternativeName>
        <fullName evidence="15">Sperm-associated antigen 9</fullName>
    </alternativeName>
</protein>
<dbReference type="InterPro" id="IPR032486">
    <property type="entry name" value="JIP_LZII"/>
</dbReference>
<keyword evidence="4" id="KW-0963">Cytoplasm</keyword>
<dbReference type="OrthoDB" id="10256043at2759"/>